<dbReference type="EMBL" id="JRLF01000015">
    <property type="protein sequence ID" value="KQB37138.1"/>
    <property type="molecule type" value="Genomic_DNA"/>
</dbReference>
<dbReference type="OrthoDB" id="1336645at2"/>
<organism evidence="1 2">
    <name type="scientific">Flavobacterium aquidurense</name>
    <dbReference type="NCBI Taxonomy" id="362413"/>
    <lineage>
        <taxon>Bacteria</taxon>
        <taxon>Pseudomonadati</taxon>
        <taxon>Bacteroidota</taxon>
        <taxon>Flavobacteriia</taxon>
        <taxon>Flavobacteriales</taxon>
        <taxon>Flavobacteriaceae</taxon>
        <taxon>Flavobacterium</taxon>
    </lineage>
</organism>
<dbReference type="RefSeq" id="WP_055097883.1">
    <property type="nucleotide sequence ID" value="NZ_JRLF01000015.1"/>
</dbReference>
<comment type="caution">
    <text evidence="1">The sequence shown here is derived from an EMBL/GenBank/DDBJ whole genome shotgun (WGS) entry which is preliminary data.</text>
</comment>
<dbReference type="AlphaFoldDB" id="A0A0Q0RMH2"/>
<dbReference type="Proteomes" id="UP000050443">
    <property type="component" value="Unassembled WGS sequence"/>
</dbReference>
<gene>
    <name evidence="1" type="ORF">RC62_2304</name>
</gene>
<proteinExistence type="predicted"/>
<evidence type="ECO:0000313" key="1">
    <source>
        <dbReference type="EMBL" id="KQB37138.1"/>
    </source>
</evidence>
<dbReference type="PATRIC" id="fig|362413.3.peg.2245"/>
<reference evidence="1 2" key="1">
    <citation type="submission" date="2014-09" db="EMBL/GenBank/DDBJ databases">
        <title>Genome sequence of Flavobacterium aquidurense RC62.</title>
        <authorList>
            <person name="Kim J.F."/>
            <person name="Kwak M.-J."/>
        </authorList>
    </citation>
    <scope>NUCLEOTIDE SEQUENCE [LARGE SCALE GENOMIC DNA]</scope>
    <source>
        <strain evidence="1 2">RC62</strain>
    </source>
</reference>
<evidence type="ECO:0008006" key="3">
    <source>
        <dbReference type="Google" id="ProtNLM"/>
    </source>
</evidence>
<name>A0A0Q0RMH2_9FLAO</name>
<dbReference type="STRING" id="362413.RC62_2304"/>
<dbReference type="SUPFAM" id="SSF52402">
    <property type="entry name" value="Adenine nucleotide alpha hydrolases-like"/>
    <property type="match status" value="1"/>
</dbReference>
<protein>
    <recommendedName>
        <fullName evidence="3">Universal stress protein family protein</fullName>
    </recommendedName>
</protein>
<sequence>MKNFLIPTTLKDDTICAVKSAISQAKSSGCEIILMMVSDAPDTFSSSGYLREMRTGLTASQETVLDTCRYIIDHTPNCKIKVHNQYGLSSPIFKRIIDVFSVKLMILTHSYKQETKRIHQYVVQLAANQKCPILHLSLEQYKDDFNKALYIENASGNMHVKDVQQFLSANFSFEIVSQTASFEDNYENFAPHLSEAISKYDIDLLVETRKGEKIKFKKKKTENLNDKLGLPVLSLYEEMA</sequence>
<evidence type="ECO:0000313" key="2">
    <source>
        <dbReference type="Proteomes" id="UP000050443"/>
    </source>
</evidence>
<accession>A0A0Q0RMH2</accession>